<proteinExistence type="predicted"/>
<dbReference type="Proteomes" id="UP000001492">
    <property type="component" value="Chromosome 1"/>
</dbReference>
<evidence type="ECO:0000313" key="1">
    <source>
        <dbReference type="EMBL" id="ADU13867.1"/>
    </source>
</evidence>
<name>E8RMB6_ASTEC</name>
<protein>
    <submittedName>
        <fullName evidence="1">Uncharacterized protein</fullName>
    </submittedName>
</protein>
<accession>E8RMB6</accession>
<keyword evidence="2" id="KW-1185">Reference proteome</keyword>
<organism evidence="1 2">
    <name type="scientific">Asticcacaulis excentricus (strain ATCC 15261 / DSM 4724 / KCTC 12464 / NCIMB 9791 / VKM B-1370 / CB 48)</name>
    <dbReference type="NCBI Taxonomy" id="573065"/>
    <lineage>
        <taxon>Bacteria</taxon>
        <taxon>Pseudomonadati</taxon>
        <taxon>Pseudomonadota</taxon>
        <taxon>Alphaproteobacteria</taxon>
        <taxon>Caulobacterales</taxon>
        <taxon>Caulobacteraceae</taxon>
        <taxon>Asticcacaulis</taxon>
    </lineage>
</organism>
<dbReference type="HOGENOM" id="CLU_3387771_0_0_5"/>
<gene>
    <name evidence="1" type="ordered locus">Astex_2211</name>
</gene>
<sequence>MLLASNYEMERRTSEVGFHRLEADNILLESRG</sequence>
<reference evidence="2" key="1">
    <citation type="submission" date="2010-12" db="EMBL/GenBank/DDBJ databases">
        <title>Complete sequence of chromosome 1 of Asticcacaulis excentricus CB 48.</title>
        <authorList>
            <consortium name="US DOE Joint Genome Institute"/>
            <person name="Lucas S."/>
            <person name="Copeland A."/>
            <person name="Lapidus A."/>
            <person name="Cheng J.-F."/>
            <person name="Bruce D."/>
            <person name="Goodwin L."/>
            <person name="Pitluck S."/>
            <person name="Teshima H."/>
            <person name="Davenport K."/>
            <person name="Detter J.C."/>
            <person name="Han C."/>
            <person name="Tapia R."/>
            <person name="Land M."/>
            <person name="Hauser L."/>
            <person name="Jeffries C."/>
            <person name="Kyrpides N."/>
            <person name="Ivanova N."/>
            <person name="Ovchinnikova G."/>
            <person name="Brun Y.V."/>
            <person name="Woyke T."/>
        </authorList>
    </citation>
    <scope>NUCLEOTIDE SEQUENCE [LARGE SCALE GENOMIC DNA]</scope>
    <source>
        <strain evidence="2">ATCC 15261 / DSM 4724 / KCTC 12464 / NCIMB 9791 / VKM B-1370 / CB 48</strain>
    </source>
</reference>
<evidence type="ECO:0000313" key="2">
    <source>
        <dbReference type="Proteomes" id="UP000001492"/>
    </source>
</evidence>
<dbReference type="AlphaFoldDB" id="E8RMB6"/>
<dbReference type="EMBL" id="CP002395">
    <property type="protein sequence ID" value="ADU13867.1"/>
    <property type="molecule type" value="Genomic_DNA"/>
</dbReference>
<dbReference type="STRING" id="573065.Astex_2211"/>
<dbReference type="KEGG" id="aex:Astex_2211"/>